<comment type="similarity">
    <text evidence="1">Belongs to the LysR transcriptional regulatory family.</text>
</comment>
<name>A0ABN3KP52_9ACTN</name>
<evidence type="ECO:0000256" key="1">
    <source>
        <dbReference type="ARBA" id="ARBA00009437"/>
    </source>
</evidence>
<sequence>MEIRQLRYFVTVAEEGGFGRAAERLNIVQSAVSQQIRRLERELGVPLFDRSTRRVRLSAAGERLLPEARAVLAAVRRTHRVAADIAAGDDGVLRLGSVQGPGDRIRRVLHELAALAPRLRVRLRQLAPLDRIDAVRSGALDAALVRALTAMPNLEVLPVWTDPLYAVLPAGHPLAARSAVDLTQLADLPLRLAPRENNPPFHDLVVDAFRAEGLQPSLAAPFTRLQEALSAIATSAPSWTIFYDVTGLPQHPGVVVRPLRGLTMPTSVVVAPGPPSPALRHLLDALARTDPSTDA</sequence>
<keyword evidence="2" id="KW-0805">Transcription regulation</keyword>
<dbReference type="Pfam" id="PF03466">
    <property type="entry name" value="LysR_substrate"/>
    <property type="match status" value="1"/>
</dbReference>
<dbReference type="InterPro" id="IPR036390">
    <property type="entry name" value="WH_DNA-bd_sf"/>
</dbReference>
<dbReference type="Gene3D" id="3.40.190.10">
    <property type="entry name" value="Periplasmic binding protein-like II"/>
    <property type="match status" value="2"/>
</dbReference>
<feature type="domain" description="HTH lysR-type" evidence="5">
    <location>
        <begin position="1"/>
        <end position="58"/>
    </location>
</feature>
<gene>
    <name evidence="6" type="ORF">GCM10010405_54010</name>
</gene>
<dbReference type="PANTHER" id="PTHR30346:SF0">
    <property type="entry name" value="HCA OPERON TRANSCRIPTIONAL ACTIVATOR HCAR"/>
    <property type="match status" value="1"/>
</dbReference>
<dbReference type="InterPro" id="IPR000847">
    <property type="entry name" value="LysR_HTH_N"/>
</dbReference>
<dbReference type="Gene3D" id="1.10.10.10">
    <property type="entry name" value="Winged helix-like DNA-binding domain superfamily/Winged helix DNA-binding domain"/>
    <property type="match status" value="1"/>
</dbReference>
<dbReference type="Pfam" id="PF00126">
    <property type="entry name" value="HTH_1"/>
    <property type="match status" value="1"/>
</dbReference>
<accession>A0ABN3KP52</accession>
<evidence type="ECO:0000256" key="3">
    <source>
        <dbReference type="ARBA" id="ARBA00023125"/>
    </source>
</evidence>
<evidence type="ECO:0000313" key="7">
    <source>
        <dbReference type="Proteomes" id="UP001501638"/>
    </source>
</evidence>
<dbReference type="InterPro" id="IPR005119">
    <property type="entry name" value="LysR_subst-bd"/>
</dbReference>
<dbReference type="InterPro" id="IPR036388">
    <property type="entry name" value="WH-like_DNA-bd_sf"/>
</dbReference>
<keyword evidence="7" id="KW-1185">Reference proteome</keyword>
<reference evidence="6 7" key="1">
    <citation type="journal article" date="2019" name="Int. J. Syst. Evol. Microbiol.">
        <title>The Global Catalogue of Microorganisms (GCM) 10K type strain sequencing project: providing services to taxonomists for standard genome sequencing and annotation.</title>
        <authorList>
            <consortium name="The Broad Institute Genomics Platform"/>
            <consortium name="The Broad Institute Genome Sequencing Center for Infectious Disease"/>
            <person name="Wu L."/>
            <person name="Ma J."/>
        </authorList>
    </citation>
    <scope>NUCLEOTIDE SEQUENCE [LARGE SCALE GENOMIC DNA]</scope>
    <source>
        <strain evidence="6 7">JCM 6305</strain>
    </source>
</reference>
<dbReference type="PROSITE" id="PS50931">
    <property type="entry name" value="HTH_LYSR"/>
    <property type="match status" value="1"/>
</dbReference>
<dbReference type="EMBL" id="BAAASZ010000042">
    <property type="protein sequence ID" value="GAA2462865.1"/>
    <property type="molecule type" value="Genomic_DNA"/>
</dbReference>
<keyword evidence="4" id="KW-0804">Transcription</keyword>
<organism evidence="6 7">
    <name type="scientific">Streptomyces macrosporus</name>
    <dbReference type="NCBI Taxonomy" id="44032"/>
    <lineage>
        <taxon>Bacteria</taxon>
        <taxon>Bacillati</taxon>
        <taxon>Actinomycetota</taxon>
        <taxon>Actinomycetes</taxon>
        <taxon>Kitasatosporales</taxon>
        <taxon>Streptomycetaceae</taxon>
        <taxon>Streptomyces</taxon>
    </lineage>
</organism>
<dbReference type="CDD" id="cd08414">
    <property type="entry name" value="PBP2_LTTR_aromatics_like"/>
    <property type="match status" value="1"/>
</dbReference>
<evidence type="ECO:0000256" key="4">
    <source>
        <dbReference type="ARBA" id="ARBA00023163"/>
    </source>
</evidence>
<keyword evidence="3" id="KW-0238">DNA-binding</keyword>
<protein>
    <submittedName>
        <fullName evidence="6">LysR family transcriptional regulator</fullName>
    </submittedName>
</protein>
<evidence type="ECO:0000259" key="5">
    <source>
        <dbReference type="PROSITE" id="PS50931"/>
    </source>
</evidence>
<dbReference type="Proteomes" id="UP001501638">
    <property type="component" value="Unassembled WGS sequence"/>
</dbReference>
<evidence type="ECO:0000313" key="6">
    <source>
        <dbReference type="EMBL" id="GAA2462865.1"/>
    </source>
</evidence>
<dbReference type="RefSeq" id="WP_344328167.1">
    <property type="nucleotide sequence ID" value="NZ_BAAASZ010000042.1"/>
</dbReference>
<dbReference type="PANTHER" id="PTHR30346">
    <property type="entry name" value="TRANSCRIPTIONAL DUAL REGULATOR HCAR-RELATED"/>
    <property type="match status" value="1"/>
</dbReference>
<dbReference type="SUPFAM" id="SSF46785">
    <property type="entry name" value="Winged helix' DNA-binding domain"/>
    <property type="match status" value="1"/>
</dbReference>
<evidence type="ECO:0000256" key="2">
    <source>
        <dbReference type="ARBA" id="ARBA00023015"/>
    </source>
</evidence>
<comment type="caution">
    <text evidence="6">The sequence shown here is derived from an EMBL/GenBank/DDBJ whole genome shotgun (WGS) entry which is preliminary data.</text>
</comment>
<dbReference type="SUPFAM" id="SSF53850">
    <property type="entry name" value="Periplasmic binding protein-like II"/>
    <property type="match status" value="1"/>
</dbReference>
<dbReference type="PRINTS" id="PR00039">
    <property type="entry name" value="HTHLYSR"/>
</dbReference>
<proteinExistence type="inferred from homology"/>